<evidence type="ECO:0000259" key="4">
    <source>
        <dbReference type="Pfam" id="PF11967"/>
    </source>
</evidence>
<dbReference type="GO" id="GO:0006310">
    <property type="term" value="P:DNA recombination"/>
    <property type="evidence" value="ECO:0007669"/>
    <property type="project" value="UniProtKB-KW"/>
</dbReference>
<evidence type="ECO:0000256" key="3">
    <source>
        <dbReference type="ARBA" id="ARBA00023204"/>
    </source>
</evidence>
<evidence type="ECO:0000313" key="6">
    <source>
        <dbReference type="Proteomes" id="UP000178372"/>
    </source>
</evidence>
<reference evidence="5 6" key="1">
    <citation type="journal article" date="2016" name="Nat. Commun.">
        <title>Thousands of microbial genomes shed light on interconnected biogeochemical processes in an aquifer system.</title>
        <authorList>
            <person name="Anantharaman K."/>
            <person name="Brown C.T."/>
            <person name="Hug L.A."/>
            <person name="Sharon I."/>
            <person name="Castelle C.J."/>
            <person name="Probst A.J."/>
            <person name="Thomas B.C."/>
            <person name="Singh A."/>
            <person name="Wilkins M.J."/>
            <person name="Karaoz U."/>
            <person name="Brodie E.L."/>
            <person name="Williams K.H."/>
            <person name="Hubbard S.S."/>
            <person name="Banfield J.F."/>
        </authorList>
    </citation>
    <scope>NUCLEOTIDE SEQUENCE [LARGE SCALE GENOMIC DNA]</scope>
</reference>
<gene>
    <name evidence="5" type="ORF">A2690_02555</name>
</gene>
<keyword evidence="3" id="KW-0234">DNA repair</keyword>
<name>A0A1F7GDS3_9BACT</name>
<dbReference type="NCBIfam" id="TIGR00613">
    <property type="entry name" value="reco"/>
    <property type="match status" value="1"/>
</dbReference>
<dbReference type="EMBL" id="MFZF01000007">
    <property type="protein sequence ID" value="OGK17028.1"/>
    <property type="molecule type" value="Genomic_DNA"/>
</dbReference>
<dbReference type="PANTHER" id="PTHR33991">
    <property type="entry name" value="DNA REPAIR PROTEIN RECO"/>
    <property type="match status" value="1"/>
</dbReference>
<sequence>MSNHYIDEGLVLKKVIIGERDVMLTILSKTKGKLEIRAFGVKKITSRRIGHLETGNYIKFILSNRGDRLALGETELLWGYSNIKDSKLKMEFLYLLFTILNKILPIEQSEQSAFELVLDYLKKLNGDSNADGERLDTTLKTLLLSLGYIDNKTAYLPLFNPVSFVEDLVNQKINKNYLR</sequence>
<organism evidence="5 6">
    <name type="scientific">Candidatus Roizmanbacteria bacterium RIFCSPHIGHO2_01_FULL_39_12b</name>
    <dbReference type="NCBI Taxonomy" id="1802030"/>
    <lineage>
        <taxon>Bacteria</taxon>
        <taxon>Candidatus Roizmaniibacteriota</taxon>
    </lineage>
</organism>
<keyword evidence="2" id="KW-0233">DNA recombination</keyword>
<protein>
    <submittedName>
        <fullName evidence="5">DNA repair protein RecO</fullName>
    </submittedName>
</protein>
<dbReference type="InterPro" id="IPR012340">
    <property type="entry name" value="NA-bd_OB-fold"/>
</dbReference>
<dbReference type="InterPro" id="IPR003717">
    <property type="entry name" value="RecO"/>
</dbReference>
<feature type="domain" description="DNA replication/recombination mediator RecO N-terminal" evidence="4">
    <location>
        <begin position="2"/>
        <end position="69"/>
    </location>
</feature>
<dbReference type="Gene3D" id="2.40.50.140">
    <property type="entry name" value="Nucleic acid-binding proteins"/>
    <property type="match status" value="1"/>
</dbReference>
<dbReference type="Proteomes" id="UP000178372">
    <property type="component" value="Unassembled WGS sequence"/>
</dbReference>
<dbReference type="SUPFAM" id="SSF50249">
    <property type="entry name" value="Nucleic acid-binding proteins"/>
    <property type="match status" value="1"/>
</dbReference>
<evidence type="ECO:0000313" key="5">
    <source>
        <dbReference type="EMBL" id="OGK17028.1"/>
    </source>
</evidence>
<evidence type="ECO:0000256" key="2">
    <source>
        <dbReference type="ARBA" id="ARBA00023172"/>
    </source>
</evidence>
<keyword evidence="1" id="KW-0227">DNA damage</keyword>
<proteinExistence type="predicted"/>
<dbReference type="AlphaFoldDB" id="A0A1F7GDS3"/>
<comment type="caution">
    <text evidence="5">The sequence shown here is derived from an EMBL/GenBank/DDBJ whole genome shotgun (WGS) entry which is preliminary data.</text>
</comment>
<accession>A0A1F7GDS3</accession>
<evidence type="ECO:0000256" key="1">
    <source>
        <dbReference type="ARBA" id="ARBA00022763"/>
    </source>
</evidence>
<dbReference type="InterPro" id="IPR022572">
    <property type="entry name" value="DNA_rep/recomb_RecO_N"/>
</dbReference>
<dbReference type="Pfam" id="PF11967">
    <property type="entry name" value="RecO_N"/>
    <property type="match status" value="1"/>
</dbReference>
<dbReference type="PANTHER" id="PTHR33991:SF1">
    <property type="entry name" value="DNA REPAIR PROTEIN RECO"/>
    <property type="match status" value="1"/>
</dbReference>
<dbReference type="GO" id="GO:0006302">
    <property type="term" value="P:double-strand break repair"/>
    <property type="evidence" value="ECO:0007669"/>
    <property type="project" value="TreeGrafter"/>
</dbReference>
<dbReference type="GO" id="GO:0043590">
    <property type="term" value="C:bacterial nucleoid"/>
    <property type="evidence" value="ECO:0007669"/>
    <property type="project" value="TreeGrafter"/>
</dbReference>